<dbReference type="PROSITE" id="PS50977">
    <property type="entry name" value="HTH_TETR_2"/>
    <property type="match status" value="1"/>
</dbReference>
<dbReference type="Pfam" id="PF13977">
    <property type="entry name" value="TetR_C_6"/>
    <property type="match status" value="1"/>
</dbReference>
<evidence type="ECO:0000256" key="4">
    <source>
        <dbReference type="ARBA" id="ARBA00023163"/>
    </source>
</evidence>
<reference evidence="7 8" key="1">
    <citation type="submission" date="2016-10" db="EMBL/GenBank/DDBJ databases">
        <authorList>
            <person name="de Groot N.N."/>
        </authorList>
    </citation>
    <scope>NUCLEOTIDE SEQUENCE [LARGE SCALE GENOMIC DNA]</scope>
    <source>
        <strain evidence="7 8">DSM 22274</strain>
    </source>
</reference>
<proteinExistence type="predicted"/>
<dbReference type="RefSeq" id="WP_074711029.1">
    <property type="nucleotide sequence ID" value="NZ_FNTV01000001.1"/>
</dbReference>
<evidence type="ECO:0000313" key="8">
    <source>
        <dbReference type="Proteomes" id="UP000182725"/>
    </source>
</evidence>
<keyword evidence="3 5" id="KW-0238">DNA-binding</keyword>
<evidence type="ECO:0000256" key="1">
    <source>
        <dbReference type="ARBA" id="ARBA00022491"/>
    </source>
</evidence>
<evidence type="ECO:0000256" key="3">
    <source>
        <dbReference type="ARBA" id="ARBA00023125"/>
    </source>
</evidence>
<organism evidence="7 8">
    <name type="scientific">Arthrobacter alpinus</name>
    <dbReference type="NCBI Taxonomy" id="656366"/>
    <lineage>
        <taxon>Bacteria</taxon>
        <taxon>Bacillati</taxon>
        <taxon>Actinomycetota</taxon>
        <taxon>Actinomycetes</taxon>
        <taxon>Micrococcales</taxon>
        <taxon>Micrococcaceae</taxon>
        <taxon>Arthrobacter</taxon>
    </lineage>
</organism>
<evidence type="ECO:0000256" key="5">
    <source>
        <dbReference type="PROSITE-ProRule" id="PRU00335"/>
    </source>
</evidence>
<sequence>MTATKGELRRASLLDAAEHVLVTLGNANATMRNIAAESDVRLGHLQHYFPTRSALMQAVLERVLERFLASMQETTGVAIGVGTEGPITREESGRIFGSMMQQQQEPATVRLYVEIWAMAASDTETAAVLRDFYVQYSHYVEHIVKRAQPEMTANVCRARANAIVTLFEGAAIVGAGFAGLRSAETDIELLNVVQGLMHEPE</sequence>
<keyword evidence="2" id="KW-0805">Transcription regulation</keyword>
<dbReference type="InterPro" id="IPR001647">
    <property type="entry name" value="HTH_TetR"/>
</dbReference>
<protein>
    <submittedName>
        <fullName evidence="7">DNA-binding transcriptional regulator, AcrR family</fullName>
    </submittedName>
</protein>
<feature type="DNA-binding region" description="H-T-H motif" evidence="5">
    <location>
        <begin position="30"/>
        <end position="49"/>
    </location>
</feature>
<dbReference type="InterPro" id="IPR009057">
    <property type="entry name" value="Homeodomain-like_sf"/>
</dbReference>
<keyword evidence="1" id="KW-0678">Repressor</keyword>
<dbReference type="SUPFAM" id="SSF48498">
    <property type="entry name" value="Tetracyclin repressor-like, C-terminal domain"/>
    <property type="match status" value="1"/>
</dbReference>
<keyword evidence="4" id="KW-0804">Transcription</keyword>
<evidence type="ECO:0000313" key="7">
    <source>
        <dbReference type="EMBL" id="SEE38419.1"/>
    </source>
</evidence>
<feature type="domain" description="HTH tetR-type" evidence="6">
    <location>
        <begin position="7"/>
        <end position="67"/>
    </location>
</feature>
<accession>A0A1H5IDZ2</accession>
<dbReference type="Pfam" id="PF00440">
    <property type="entry name" value="TetR_N"/>
    <property type="match status" value="1"/>
</dbReference>
<dbReference type="InterPro" id="IPR036271">
    <property type="entry name" value="Tet_transcr_reg_TetR-rel_C_sf"/>
</dbReference>
<dbReference type="AlphaFoldDB" id="A0A1H5IDZ2"/>
<dbReference type="GO" id="GO:0003677">
    <property type="term" value="F:DNA binding"/>
    <property type="evidence" value="ECO:0007669"/>
    <property type="project" value="UniProtKB-UniRule"/>
</dbReference>
<dbReference type="SUPFAM" id="SSF46689">
    <property type="entry name" value="Homeodomain-like"/>
    <property type="match status" value="1"/>
</dbReference>
<dbReference type="InterPro" id="IPR039538">
    <property type="entry name" value="BetI_C"/>
</dbReference>
<evidence type="ECO:0000256" key="2">
    <source>
        <dbReference type="ARBA" id="ARBA00023015"/>
    </source>
</evidence>
<dbReference type="Proteomes" id="UP000182725">
    <property type="component" value="Unassembled WGS sequence"/>
</dbReference>
<evidence type="ECO:0000259" key="6">
    <source>
        <dbReference type="PROSITE" id="PS50977"/>
    </source>
</evidence>
<dbReference type="EMBL" id="FNTV01000001">
    <property type="protein sequence ID" value="SEE38419.1"/>
    <property type="molecule type" value="Genomic_DNA"/>
</dbReference>
<gene>
    <name evidence="7" type="ORF">SAMN04489740_1281</name>
</gene>
<dbReference type="Gene3D" id="1.10.357.10">
    <property type="entry name" value="Tetracycline Repressor, domain 2"/>
    <property type="match status" value="1"/>
</dbReference>
<name>A0A1H5IDZ2_9MICC</name>